<dbReference type="AlphaFoldDB" id="A0A5J4K936"/>
<organism evidence="3 4">
    <name type="scientific">Thermogemmatispora aurantia</name>
    <dbReference type="NCBI Taxonomy" id="2045279"/>
    <lineage>
        <taxon>Bacteria</taxon>
        <taxon>Bacillati</taxon>
        <taxon>Chloroflexota</taxon>
        <taxon>Ktedonobacteria</taxon>
        <taxon>Thermogemmatisporales</taxon>
        <taxon>Thermogemmatisporaceae</taxon>
        <taxon>Thermogemmatispora</taxon>
    </lineage>
</organism>
<protein>
    <recommendedName>
        <fullName evidence="2">Pyrrolo-quinoline quinone repeat domain-containing protein</fullName>
    </recommendedName>
</protein>
<evidence type="ECO:0000313" key="3">
    <source>
        <dbReference type="EMBL" id="GER83187.1"/>
    </source>
</evidence>
<evidence type="ECO:0000256" key="1">
    <source>
        <dbReference type="SAM" id="SignalP"/>
    </source>
</evidence>
<feature type="domain" description="Pyrrolo-quinoline quinone repeat" evidence="2">
    <location>
        <begin position="394"/>
        <end position="456"/>
    </location>
</feature>
<proteinExistence type="predicted"/>
<feature type="signal peptide" evidence="1">
    <location>
        <begin position="1"/>
        <end position="19"/>
    </location>
</feature>
<dbReference type="Pfam" id="PF13360">
    <property type="entry name" value="PQQ_2"/>
    <property type="match status" value="2"/>
</dbReference>
<feature type="domain" description="Pyrrolo-quinoline quinone repeat" evidence="2">
    <location>
        <begin position="78"/>
        <end position="210"/>
    </location>
</feature>
<keyword evidence="1" id="KW-0732">Signal</keyword>
<dbReference type="InterPro" id="IPR018391">
    <property type="entry name" value="PQQ_b-propeller_rpt"/>
</dbReference>
<dbReference type="InterPro" id="IPR011047">
    <property type="entry name" value="Quinoprotein_ADH-like_sf"/>
</dbReference>
<keyword evidence="4" id="KW-1185">Reference proteome</keyword>
<dbReference type="Gene3D" id="2.40.10.480">
    <property type="match status" value="1"/>
</dbReference>
<evidence type="ECO:0000259" key="2">
    <source>
        <dbReference type="Pfam" id="PF13360"/>
    </source>
</evidence>
<dbReference type="EMBL" id="BKZV01000002">
    <property type="protein sequence ID" value="GER83187.1"/>
    <property type="molecule type" value="Genomic_DNA"/>
</dbReference>
<feature type="chain" id="PRO_5023903800" description="Pyrrolo-quinoline quinone repeat domain-containing protein" evidence="1">
    <location>
        <begin position="20"/>
        <end position="463"/>
    </location>
</feature>
<name>A0A5J4K936_9CHLR</name>
<dbReference type="Gene3D" id="2.130.10.10">
    <property type="entry name" value="YVTN repeat-like/Quinoprotein amine dehydrogenase"/>
    <property type="match status" value="1"/>
</dbReference>
<accession>A0A5J4K936</accession>
<gene>
    <name evidence="3" type="ORF">KTAU_18240</name>
</gene>
<dbReference type="SUPFAM" id="SSF50998">
    <property type="entry name" value="Quinoprotein alcohol dehydrogenase-like"/>
    <property type="match status" value="2"/>
</dbReference>
<sequence length="463" mass="47528">MALCVLLLALLVACGGNPASGVATPTASSISLSTPTTGVTATVPTATGGGTDWTTYHRDNTRSGYIAGVPDPTRLVSLWTTHLDGAVYAEPLVVHGRVIVATEGDSLYALDLNKGGVIWHTNVGTPVPLATLPCGNIDPLGITGTPVYDPATNLIFAVAEVSGPRHLLVGVDADSGALKFSRSIDPPGADPRVHQQRAALALANGRIYVAYGGLYGDCGDYRGRVVAVPTTNPQAPMLTFTVPTPREGGIWAPAGPAVDDAGDLYVSVGNGAVTSGAWDHSDSVLRLSPTLQLEDGFAPTQWASDNAADLDLSSLGPVLLPNGLLFIAGKSGIAYLLRASALGGVGGQLQEQQLCDAYGGAARVDNVIYIPCSLGVLQVTIASGPRLIRGWQAPANINGSPIVGGNTVYVVDRTGALYALNRQTGAVRARLAIEPTSRFATPTLVGRTLLIGTMSGVVAAEIA</sequence>
<evidence type="ECO:0000313" key="4">
    <source>
        <dbReference type="Proteomes" id="UP000334820"/>
    </source>
</evidence>
<reference evidence="3 4" key="1">
    <citation type="journal article" date="2019" name="Int. J. Syst. Evol. Microbiol.">
        <title>Thermogemmatispora aurantia sp. nov. and Thermogemmatispora argillosa sp. nov., within the class Ktedonobacteria, and emended description of the genus Thermogemmatispora.</title>
        <authorList>
            <person name="Zheng Y."/>
            <person name="Wang C.M."/>
            <person name="Sakai Y."/>
            <person name="Abe K."/>
            <person name="Yokota A."/>
            <person name="Yabe S."/>
        </authorList>
    </citation>
    <scope>NUCLEOTIDE SEQUENCE [LARGE SCALE GENOMIC DNA]</scope>
    <source>
        <strain evidence="3 4">A1-2</strain>
    </source>
</reference>
<dbReference type="InterPro" id="IPR002372">
    <property type="entry name" value="PQQ_rpt_dom"/>
</dbReference>
<dbReference type="SMART" id="SM00564">
    <property type="entry name" value="PQQ"/>
    <property type="match status" value="2"/>
</dbReference>
<dbReference type="PANTHER" id="PTHR34512:SF30">
    <property type="entry name" value="OUTER MEMBRANE PROTEIN ASSEMBLY FACTOR BAMB"/>
    <property type="match status" value="1"/>
</dbReference>
<comment type="caution">
    <text evidence="3">The sequence shown here is derived from an EMBL/GenBank/DDBJ whole genome shotgun (WGS) entry which is preliminary data.</text>
</comment>
<dbReference type="PANTHER" id="PTHR34512">
    <property type="entry name" value="CELL SURFACE PROTEIN"/>
    <property type="match status" value="1"/>
</dbReference>
<dbReference type="InterPro" id="IPR015943">
    <property type="entry name" value="WD40/YVTN_repeat-like_dom_sf"/>
</dbReference>
<dbReference type="Proteomes" id="UP000334820">
    <property type="component" value="Unassembled WGS sequence"/>
</dbReference>